<dbReference type="OrthoDB" id="2147432at2"/>
<dbReference type="Proteomes" id="UP000185473">
    <property type="component" value="Chromosome"/>
</dbReference>
<evidence type="ECO:0000313" key="2">
    <source>
        <dbReference type="Proteomes" id="UP000185473"/>
    </source>
</evidence>
<accession>A0A1L6RD75</accession>
<dbReference type="RefSeq" id="WP_075270156.1">
    <property type="nucleotide sequence ID" value="NZ_CP014332.1"/>
</dbReference>
<name>A0A1L6RD75_9LACO</name>
<organism evidence="1 2">
    <name type="scientific">Weissella jogaejeotgali</name>
    <dbReference type="NCBI Taxonomy" id="1631871"/>
    <lineage>
        <taxon>Bacteria</taxon>
        <taxon>Bacillati</taxon>
        <taxon>Bacillota</taxon>
        <taxon>Bacilli</taxon>
        <taxon>Lactobacillales</taxon>
        <taxon>Lactobacillaceae</taxon>
        <taxon>Weissella</taxon>
    </lineage>
</organism>
<sequence>MDVTRIVPEIELDIVYLAVSLLDMQNVQRIDFSGLDNVRLDIDEMEPTMVPSFLLSQQTVNCFMLAGTINQKEELLVVVYCDLDGNYIGKAALYHGDVAFEKKVVENTWQ</sequence>
<keyword evidence="2" id="KW-1185">Reference proteome</keyword>
<gene>
    <name evidence="1" type="ORF">FOL01_1553</name>
</gene>
<evidence type="ECO:0000313" key="1">
    <source>
        <dbReference type="EMBL" id="APS42412.1"/>
    </source>
</evidence>
<proteinExistence type="predicted"/>
<dbReference type="STRING" id="1631871.FOL01_1553"/>
<dbReference type="KEGG" id="wjo:FOL01_1553"/>
<dbReference type="EMBL" id="CP014332">
    <property type="protein sequence ID" value="APS42412.1"/>
    <property type="molecule type" value="Genomic_DNA"/>
</dbReference>
<reference evidence="1 2" key="1">
    <citation type="submission" date="2016-02" db="EMBL/GenBank/DDBJ databases">
        <title>Complete Genome Sequence of Weissella jogaejeotgali FOL01.</title>
        <authorList>
            <person name="Lee J.-H."/>
            <person name="Ku H.-J."/>
        </authorList>
    </citation>
    <scope>NUCLEOTIDE SEQUENCE [LARGE SCALE GENOMIC DNA]</scope>
    <source>
        <strain evidence="1 2">FOL01</strain>
    </source>
</reference>
<protein>
    <submittedName>
        <fullName evidence="1">Uncharacterized protein</fullName>
    </submittedName>
</protein>
<dbReference type="AlphaFoldDB" id="A0A1L6RD75"/>